<reference evidence="1 2" key="1">
    <citation type="submission" date="2023-11" db="EMBL/GenBank/DDBJ databases">
        <title>Actinomadura monticuli sp. nov., isolated from volcanic ash.</title>
        <authorList>
            <person name="Lee S.D."/>
            <person name="Yang H."/>
            <person name="Kim I.S."/>
        </authorList>
    </citation>
    <scope>NUCLEOTIDE SEQUENCE [LARGE SCALE GENOMIC DNA]</scope>
    <source>
        <strain evidence="1 2">DLS-62</strain>
    </source>
</reference>
<keyword evidence="2" id="KW-1185">Reference proteome</keyword>
<proteinExistence type="predicted"/>
<evidence type="ECO:0000313" key="1">
    <source>
        <dbReference type="EMBL" id="MFA1539297.1"/>
    </source>
</evidence>
<dbReference type="EMBL" id="JAXCEI010000004">
    <property type="protein sequence ID" value="MFA1539297.1"/>
    <property type="molecule type" value="Genomic_DNA"/>
</dbReference>
<dbReference type="Gene3D" id="3.40.830.10">
    <property type="entry name" value="LigB-like"/>
    <property type="match status" value="1"/>
</dbReference>
<gene>
    <name evidence="1" type="ORF">SM611_10185</name>
</gene>
<dbReference type="Proteomes" id="UP001569963">
    <property type="component" value="Unassembled WGS sequence"/>
</dbReference>
<dbReference type="RefSeq" id="WP_371949015.1">
    <property type="nucleotide sequence ID" value="NZ_JAXCEI010000004.1"/>
</dbReference>
<name>A0ABV4Q823_9ACTN</name>
<evidence type="ECO:0000313" key="2">
    <source>
        <dbReference type="Proteomes" id="UP001569963"/>
    </source>
</evidence>
<protein>
    <submittedName>
        <fullName evidence="1">Uncharacterized protein</fullName>
    </submittedName>
</protein>
<dbReference type="SUPFAM" id="SSF53213">
    <property type="entry name" value="LigB-like"/>
    <property type="match status" value="1"/>
</dbReference>
<sequence>MLVAAAVCPHPPVLVPEMAGEAAPELDGLRAACDRAVGRLAGADALVVVGGAAETRPYGADAYASLRPYGLGWTSPADPADGAEALPLSLTIGRWLLERQGLADGARYQAVAFDAEPDVCMALGRELVEGGDVALLVMGDGSACRSEMAPGYLDVRARPYDEGVARALGTADADALAALDPELSRDVQAAGRAAWQALAGAAGGAPGLTGELLADEAPYGVGYFAACWSRRSA</sequence>
<comment type="caution">
    <text evidence="1">The sequence shown here is derived from an EMBL/GenBank/DDBJ whole genome shotgun (WGS) entry which is preliminary data.</text>
</comment>
<organism evidence="1 2">
    <name type="scientific">Actinomadura monticuli</name>
    <dbReference type="NCBI Taxonomy" id="3097367"/>
    <lineage>
        <taxon>Bacteria</taxon>
        <taxon>Bacillati</taxon>
        <taxon>Actinomycetota</taxon>
        <taxon>Actinomycetes</taxon>
        <taxon>Streptosporangiales</taxon>
        <taxon>Thermomonosporaceae</taxon>
        <taxon>Actinomadura</taxon>
    </lineage>
</organism>
<accession>A0ABV4Q823</accession>